<dbReference type="InterPro" id="IPR004046">
    <property type="entry name" value="GST_C"/>
</dbReference>
<sequence>MIMDFLYGGSQAINIYLASKYGKDDSLYPEDLQKRAIVNQMLLFSEDLFYLGREVLGALLNSQIQPSPEMMKKVTDAQENVEKLLLGRDFIAGDVLTVADFSFITIMDLYELLSPPENKYPLTKTWFKRCQSTMKDFDKVNKKGADILHSRIVEALAT</sequence>
<accession>A0A1B6MIH8</accession>
<dbReference type="Pfam" id="PF00043">
    <property type="entry name" value="GST_C"/>
    <property type="match status" value="1"/>
</dbReference>
<dbReference type="GO" id="GO:0004364">
    <property type="term" value="F:glutathione transferase activity"/>
    <property type="evidence" value="ECO:0007669"/>
    <property type="project" value="TreeGrafter"/>
</dbReference>
<gene>
    <name evidence="2" type="ORF">g.7563</name>
</gene>
<dbReference type="FunFam" id="1.20.1050.10:FF:000007">
    <property type="entry name" value="Glutathione S-transferase 1-1"/>
    <property type="match status" value="1"/>
</dbReference>
<dbReference type="InterPro" id="IPR010987">
    <property type="entry name" value="Glutathione-S-Trfase_C-like"/>
</dbReference>
<dbReference type="PANTHER" id="PTHR43969:SF9">
    <property type="entry name" value="GLUTATHIONE S TRANSFERASE D10, ISOFORM A-RELATED"/>
    <property type="match status" value="1"/>
</dbReference>
<evidence type="ECO:0000259" key="1">
    <source>
        <dbReference type="PROSITE" id="PS50405"/>
    </source>
</evidence>
<protein>
    <recommendedName>
        <fullName evidence="1">GST C-terminal domain-containing protein</fullName>
    </recommendedName>
</protein>
<dbReference type="PROSITE" id="PS50405">
    <property type="entry name" value="GST_CTER"/>
    <property type="match status" value="1"/>
</dbReference>
<organism evidence="2">
    <name type="scientific">Graphocephala atropunctata</name>
    <dbReference type="NCBI Taxonomy" id="36148"/>
    <lineage>
        <taxon>Eukaryota</taxon>
        <taxon>Metazoa</taxon>
        <taxon>Ecdysozoa</taxon>
        <taxon>Arthropoda</taxon>
        <taxon>Hexapoda</taxon>
        <taxon>Insecta</taxon>
        <taxon>Pterygota</taxon>
        <taxon>Neoptera</taxon>
        <taxon>Paraneoptera</taxon>
        <taxon>Hemiptera</taxon>
        <taxon>Auchenorrhyncha</taxon>
        <taxon>Membracoidea</taxon>
        <taxon>Cicadellidae</taxon>
        <taxon>Cicadellinae</taxon>
        <taxon>Cicadellini</taxon>
        <taxon>Graphocephala</taxon>
    </lineage>
</organism>
<evidence type="ECO:0000313" key="2">
    <source>
        <dbReference type="EMBL" id="JAT35767.1"/>
    </source>
</evidence>
<dbReference type="SUPFAM" id="SSF47616">
    <property type="entry name" value="GST C-terminal domain-like"/>
    <property type="match status" value="1"/>
</dbReference>
<feature type="domain" description="GST C-terminal" evidence="1">
    <location>
        <begin position="31"/>
        <end position="156"/>
    </location>
</feature>
<dbReference type="InterPro" id="IPR036282">
    <property type="entry name" value="Glutathione-S-Trfase_C_sf"/>
</dbReference>
<dbReference type="Gene3D" id="1.20.1050.10">
    <property type="match status" value="1"/>
</dbReference>
<dbReference type="GO" id="GO:0006749">
    <property type="term" value="P:glutathione metabolic process"/>
    <property type="evidence" value="ECO:0007669"/>
    <property type="project" value="TreeGrafter"/>
</dbReference>
<dbReference type="PANTHER" id="PTHR43969">
    <property type="entry name" value="GLUTATHIONE S TRANSFERASE D10, ISOFORM A-RELATED"/>
    <property type="match status" value="1"/>
</dbReference>
<reference evidence="2" key="1">
    <citation type="submission" date="2015-11" db="EMBL/GenBank/DDBJ databases">
        <title>De novo transcriptome assembly of four potential Pierce s Disease insect vectors from Arizona vineyards.</title>
        <authorList>
            <person name="Tassone E.E."/>
        </authorList>
    </citation>
    <scope>NUCLEOTIDE SEQUENCE</scope>
</reference>
<name>A0A1B6MIH8_9HEMI</name>
<dbReference type="EMBL" id="GEBQ01004210">
    <property type="protein sequence ID" value="JAT35767.1"/>
    <property type="molecule type" value="Transcribed_RNA"/>
</dbReference>
<proteinExistence type="predicted"/>
<dbReference type="AlphaFoldDB" id="A0A1B6MIH8"/>